<evidence type="ECO:0000313" key="3">
    <source>
        <dbReference type="Proteomes" id="UP001221142"/>
    </source>
</evidence>
<reference evidence="2" key="1">
    <citation type="submission" date="2023-03" db="EMBL/GenBank/DDBJ databases">
        <title>Massive genome expansion in bonnet fungi (Mycena s.s.) driven by repeated elements and novel gene families across ecological guilds.</title>
        <authorList>
            <consortium name="Lawrence Berkeley National Laboratory"/>
            <person name="Harder C.B."/>
            <person name="Miyauchi S."/>
            <person name="Viragh M."/>
            <person name="Kuo A."/>
            <person name="Thoen E."/>
            <person name="Andreopoulos B."/>
            <person name="Lu D."/>
            <person name="Skrede I."/>
            <person name="Drula E."/>
            <person name="Henrissat B."/>
            <person name="Morin E."/>
            <person name="Kohler A."/>
            <person name="Barry K."/>
            <person name="LaButti K."/>
            <person name="Morin E."/>
            <person name="Salamov A."/>
            <person name="Lipzen A."/>
            <person name="Mereny Z."/>
            <person name="Hegedus B."/>
            <person name="Baldrian P."/>
            <person name="Stursova M."/>
            <person name="Weitz H."/>
            <person name="Taylor A."/>
            <person name="Grigoriev I.V."/>
            <person name="Nagy L.G."/>
            <person name="Martin F."/>
            <person name="Kauserud H."/>
        </authorList>
    </citation>
    <scope>NUCLEOTIDE SEQUENCE</scope>
    <source>
        <strain evidence="2">9284</strain>
    </source>
</reference>
<proteinExistence type="predicted"/>
<sequence length="220" mass="24790">MANFVQPVPQTESTEGIPEFAPQSTDPSAFGAYIKIDVLVKYHSEKLHEWVGEDHAETIERLNNDLNDFNIYPPATNVSPVNADGVRFFDIVPENSIIHRNIVGKLVRRPYGQRRGVLIPWQRRLELLTNREDIEVTVLPVPEEALLDPLLLLYGPQCSPQTPTGIRVGLWLQVAVGSPPPPADRSRSKETYFLLALEPFKWVAFSRSHELSLTTSLVDD</sequence>
<keyword evidence="3" id="KW-1185">Reference proteome</keyword>
<organism evidence="2 3">
    <name type="scientific">Roridomyces roridus</name>
    <dbReference type="NCBI Taxonomy" id="1738132"/>
    <lineage>
        <taxon>Eukaryota</taxon>
        <taxon>Fungi</taxon>
        <taxon>Dikarya</taxon>
        <taxon>Basidiomycota</taxon>
        <taxon>Agaricomycotina</taxon>
        <taxon>Agaricomycetes</taxon>
        <taxon>Agaricomycetidae</taxon>
        <taxon>Agaricales</taxon>
        <taxon>Marasmiineae</taxon>
        <taxon>Mycenaceae</taxon>
        <taxon>Roridomyces</taxon>
    </lineage>
</organism>
<name>A0AAD7B5Z7_9AGAR</name>
<dbReference type="Proteomes" id="UP001221142">
    <property type="component" value="Unassembled WGS sequence"/>
</dbReference>
<feature type="region of interest" description="Disordered" evidence="1">
    <location>
        <begin position="1"/>
        <end position="23"/>
    </location>
</feature>
<comment type="caution">
    <text evidence="2">The sequence shown here is derived from an EMBL/GenBank/DDBJ whole genome shotgun (WGS) entry which is preliminary data.</text>
</comment>
<gene>
    <name evidence="2" type="ORF">FB45DRAFT_941618</name>
</gene>
<accession>A0AAD7B5Z7</accession>
<protein>
    <submittedName>
        <fullName evidence="2">Uncharacterized protein</fullName>
    </submittedName>
</protein>
<dbReference type="AlphaFoldDB" id="A0AAD7B5Z7"/>
<evidence type="ECO:0000256" key="1">
    <source>
        <dbReference type="SAM" id="MobiDB-lite"/>
    </source>
</evidence>
<evidence type="ECO:0000313" key="2">
    <source>
        <dbReference type="EMBL" id="KAJ7610781.1"/>
    </source>
</evidence>
<dbReference type="EMBL" id="JARKIF010000034">
    <property type="protein sequence ID" value="KAJ7610781.1"/>
    <property type="molecule type" value="Genomic_DNA"/>
</dbReference>